<feature type="transmembrane region" description="Helical" evidence="8">
    <location>
        <begin position="121"/>
        <end position="142"/>
    </location>
</feature>
<dbReference type="PANTHER" id="PTHR13002:SF1">
    <property type="entry name" value="COMPLEX I ASSEMBLY FACTOR TIMMDC1, MITOCHONDRIAL"/>
    <property type="match status" value="1"/>
</dbReference>
<evidence type="ECO:0000256" key="7">
    <source>
        <dbReference type="ARBA" id="ARBA00041344"/>
    </source>
</evidence>
<evidence type="ECO:0000256" key="4">
    <source>
        <dbReference type="ARBA" id="ARBA00022989"/>
    </source>
</evidence>
<gene>
    <name evidence="9" type="ORF">LITE_LOCUS44338</name>
</gene>
<protein>
    <recommendedName>
        <fullName evidence="6">Complex I assembly factor TIMMDC1, mitochondrial</fullName>
    </recommendedName>
    <alternativeName>
        <fullName evidence="7">Translocase of inner mitochondrial membrane domain-containing protein 1</fullName>
    </alternativeName>
</protein>
<feature type="transmembrane region" description="Helical" evidence="8">
    <location>
        <begin position="182"/>
        <end position="201"/>
    </location>
</feature>
<keyword evidence="4 8" id="KW-1133">Transmembrane helix</keyword>
<reference evidence="9" key="1">
    <citation type="submission" date="2022-08" db="EMBL/GenBank/DDBJ databases">
        <authorList>
            <person name="Gutierrez-Valencia J."/>
        </authorList>
    </citation>
    <scope>NUCLEOTIDE SEQUENCE</scope>
</reference>
<comment type="subcellular location">
    <subcellularLocation>
        <location evidence="1">Membrane</location>
        <topology evidence="1">Multi-pass membrane protein</topology>
    </subcellularLocation>
</comment>
<name>A0AAV0QQV1_9ROSI</name>
<comment type="similarity">
    <text evidence="2">Belongs to the Tim17/Tim22/Tim23 family.</text>
</comment>
<proteinExistence type="inferred from homology"/>
<dbReference type="GO" id="GO:0016020">
    <property type="term" value="C:membrane"/>
    <property type="evidence" value="ECO:0007669"/>
    <property type="project" value="UniProtKB-SubCell"/>
</dbReference>
<keyword evidence="5 8" id="KW-0472">Membrane</keyword>
<evidence type="ECO:0000256" key="6">
    <source>
        <dbReference type="ARBA" id="ARBA00040778"/>
    </source>
</evidence>
<feature type="transmembrane region" description="Helical" evidence="8">
    <location>
        <begin position="154"/>
        <end position="175"/>
    </location>
</feature>
<evidence type="ECO:0000256" key="3">
    <source>
        <dbReference type="ARBA" id="ARBA00022692"/>
    </source>
</evidence>
<accession>A0AAV0QQV1</accession>
<comment type="caution">
    <text evidence="9">The sequence shown here is derived from an EMBL/GenBank/DDBJ whole genome shotgun (WGS) entry which is preliminary data.</text>
</comment>
<keyword evidence="3 8" id="KW-0812">Transmembrane</keyword>
<dbReference type="PANTHER" id="PTHR13002">
    <property type="entry name" value="C3ORF1 PROTEIN-RELATED"/>
    <property type="match status" value="1"/>
</dbReference>
<evidence type="ECO:0000256" key="8">
    <source>
        <dbReference type="SAM" id="Phobius"/>
    </source>
</evidence>
<keyword evidence="10" id="KW-1185">Reference proteome</keyword>
<evidence type="ECO:0000313" key="9">
    <source>
        <dbReference type="EMBL" id="CAI0547355.1"/>
    </source>
</evidence>
<dbReference type="EMBL" id="CAMGYJ010000010">
    <property type="protein sequence ID" value="CAI0547355.1"/>
    <property type="molecule type" value="Genomic_DNA"/>
</dbReference>
<organism evidence="9 10">
    <name type="scientific">Linum tenue</name>
    <dbReference type="NCBI Taxonomy" id="586396"/>
    <lineage>
        <taxon>Eukaryota</taxon>
        <taxon>Viridiplantae</taxon>
        <taxon>Streptophyta</taxon>
        <taxon>Embryophyta</taxon>
        <taxon>Tracheophyta</taxon>
        <taxon>Spermatophyta</taxon>
        <taxon>Magnoliopsida</taxon>
        <taxon>eudicotyledons</taxon>
        <taxon>Gunneridae</taxon>
        <taxon>Pentapetalae</taxon>
        <taxon>rosids</taxon>
        <taxon>fabids</taxon>
        <taxon>Malpighiales</taxon>
        <taxon>Linaceae</taxon>
        <taxon>Linum</taxon>
    </lineage>
</organism>
<dbReference type="GO" id="GO:0032981">
    <property type="term" value="P:mitochondrial respiratory chain complex I assembly"/>
    <property type="evidence" value="ECO:0007669"/>
    <property type="project" value="InterPro"/>
</dbReference>
<evidence type="ECO:0000313" key="10">
    <source>
        <dbReference type="Proteomes" id="UP001154282"/>
    </source>
</evidence>
<dbReference type="AlphaFoldDB" id="A0AAV0QQV1"/>
<dbReference type="GO" id="GO:0005739">
    <property type="term" value="C:mitochondrion"/>
    <property type="evidence" value="ECO:0007669"/>
    <property type="project" value="TreeGrafter"/>
</dbReference>
<evidence type="ECO:0000256" key="5">
    <source>
        <dbReference type="ARBA" id="ARBA00023136"/>
    </source>
</evidence>
<evidence type="ECO:0000256" key="1">
    <source>
        <dbReference type="ARBA" id="ARBA00004141"/>
    </source>
</evidence>
<evidence type="ECO:0000256" key="2">
    <source>
        <dbReference type="ARBA" id="ARBA00008444"/>
    </source>
</evidence>
<dbReference type="InterPro" id="IPR055299">
    <property type="entry name" value="TIMMDC1"/>
</dbReference>
<dbReference type="Proteomes" id="UP001154282">
    <property type="component" value="Unassembled WGS sequence"/>
</dbReference>
<sequence length="239" mass="25494">MDNTTISPFFFSVSLPSRSSLLCVLRFFHSLSPRHLVVSMEAVENEKPWNSQKLAGTVSWSTASLIGFFTGMLYGGAKEASASASIDADVMLKLGSTPNKAKQYNLMRDAMERRFVKVSRGALVGGARLGMFTAGFCCLQNLMAEQRGGVHDVYNVVGAGSVTAATFGLILPGSLRWRARNVLLGTVLGAVVCFPLGWVQMKLVEKANEGGVNSTRGDATAAVGGVGAAIERLEARVKR</sequence>